<dbReference type="InParanoid" id="A0A165C7G9"/>
<reference evidence="1 2" key="1">
    <citation type="journal article" date="2016" name="Mol. Biol. Evol.">
        <title>Comparative Genomics of Early-Diverging Mushroom-Forming Fungi Provides Insights into the Origins of Lignocellulose Decay Capabilities.</title>
        <authorList>
            <person name="Nagy L.G."/>
            <person name="Riley R."/>
            <person name="Tritt A."/>
            <person name="Adam C."/>
            <person name="Daum C."/>
            <person name="Floudas D."/>
            <person name="Sun H."/>
            <person name="Yadav J.S."/>
            <person name="Pangilinan J."/>
            <person name="Larsson K.H."/>
            <person name="Matsuura K."/>
            <person name="Barry K."/>
            <person name="Labutti K."/>
            <person name="Kuo R."/>
            <person name="Ohm R.A."/>
            <person name="Bhattacharya S.S."/>
            <person name="Shirouzu T."/>
            <person name="Yoshinaga Y."/>
            <person name="Martin F.M."/>
            <person name="Grigoriev I.V."/>
            <person name="Hibbett D.S."/>
        </authorList>
    </citation>
    <scope>NUCLEOTIDE SEQUENCE [LARGE SCALE GENOMIC DNA]</scope>
    <source>
        <strain evidence="1 2">93-53</strain>
    </source>
</reference>
<accession>A0A165C7G9</accession>
<sequence length="51" mass="5918">MLQDQISEAFCNQKVKQLGARRTIADLKLLKQETLLVQVPDDMQSKRKMTK</sequence>
<organism evidence="1 2">
    <name type="scientific">Laetiporus sulphureus 93-53</name>
    <dbReference type="NCBI Taxonomy" id="1314785"/>
    <lineage>
        <taxon>Eukaryota</taxon>
        <taxon>Fungi</taxon>
        <taxon>Dikarya</taxon>
        <taxon>Basidiomycota</taxon>
        <taxon>Agaricomycotina</taxon>
        <taxon>Agaricomycetes</taxon>
        <taxon>Polyporales</taxon>
        <taxon>Laetiporus</taxon>
    </lineage>
</organism>
<dbReference type="AlphaFoldDB" id="A0A165C7G9"/>
<evidence type="ECO:0000313" key="1">
    <source>
        <dbReference type="EMBL" id="KZT02335.1"/>
    </source>
</evidence>
<dbReference type="GeneID" id="63830196"/>
<keyword evidence="2" id="KW-1185">Reference proteome</keyword>
<dbReference type="OrthoDB" id="3216574at2759"/>
<dbReference type="Proteomes" id="UP000076871">
    <property type="component" value="Unassembled WGS sequence"/>
</dbReference>
<gene>
    <name evidence="1" type="ORF">LAESUDRAFT_762905</name>
</gene>
<proteinExistence type="predicted"/>
<dbReference type="RefSeq" id="XP_040760075.1">
    <property type="nucleotide sequence ID" value="XM_040913168.1"/>
</dbReference>
<protein>
    <submittedName>
        <fullName evidence="1">Uncharacterized protein</fullName>
    </submittedName>
</protein>
<name>A0A165C7G9_9APHY</name>
<dbReference type="EMBL" id="KV427653">
    <property type="protein sequence ID" value="KZT02335.1"/>
    <property type="molecule type" value="Genomic_DNA"/>
</dbReference>
<evidence type="ECO:0000313" key="2">
    <source>
        <dbReference type="Proteomes" id="UP000076871"/>
    </source>
</evidence>